<dbReference type="Gene3D" id="3.80.10.10">
    <property type="entry name" value="Ribonuclease Inhibitor"/>
    <property type="match status" value="3"/>
</dbReference>
<sequence>MTVSFNDLYATTTTFQNYEQLNFVCLWMAKIDARGLQALAIFFTIHPTVSTLHLIDCGITSEMSCSLATICKEAKSLKNFVVDHNPIGSKGASQIFNGIRDHSSIISGLQNLSLKYCECDIDCAESLALMLSNNIFLTTLDLTGNYLEDESLFLIAETLKQNKTLTTLSLAANGILVHENIGLMPPNEQNAATPLSNGLGMKMSSKGRPSISAGDIKKIKIFDSAVTFPGVQCLSQSLSTFNTTLRVLDLSGNHFGNQAGEEVLKMLQARKSKSSPLVCHVTERLTVDLFEKIWELNNSMTSLSGKKSGKKSSKGGKKKK</sequence>
<dbReference type="Pfam" id="PF13516">
    <property type="entry name" value="LRR_6"/>
    <property type="match status" value="2"/>
</dbReference>
<dbReference type="InterPro" id="IPR032675">
    <property type="entry name" value="LRR_dom_sf"/>
</dbReference>
<dbReference type="PANTHER" id="PTHR24114">
    <property type="entry name" value="LEUCINE RICH REPEAT FAMILY PROTEIN"/>
    <property type="match status" value="1"/>
</dbReference>
<reference evidence="1" key="1">
    <citation type="submission" date="2020-05" db="EMBL/GenBank/DDBJ databases">
        <title>Phylogenomic resolution of chytrid fungi.</title>
        <authorList>
            <person name="Stajich J.E."/>
            <person name="Amses K."/>
            <person name="Simmons R."/>
            <person name="Seto K."/>
            <person name="Myers J."/>
            <person name="Bonds A."/>
            <person name="Quandt C.A."/>
            <person name="Barry K."/>
            <person name="Liu P."/>
            <person name="Grigoriev I."/>
            <person name="Longcore J.E."/>
            <person name="James T.Y."/>
        </authorList>
    </citation>
    <scope>NUCLEOTIDE SEQUENCE</scope>
    <source>
        <strain evidence="1">JEL0476</strain>
    </source>
</reference>
<keyword evidence="2" id="KW-1185">Reference proteome</keyword>
<dbReference type="SUPFAM" id="SSF52047">
    <property type="entry name" value="RNI-like"/>
    <property type="match status" value="1"/>
</dbReference>
<dbReference type="PANTHER" id="PTHR24114:SF2">
    <property type="entry name" value="F-BOX DOMAIN-CONTAINING PROTEIN-RELATED"/>
    <property type="match status" value="1"/>
</dbReference>
<dbReference type="InterPro" id="IPR052394">
    <property type="entry name" value="LRR-containing"/>
</dbReference>
<comment type="caution">
    <text evidence="1">The sequence shown here is derived from an EMBL/GenBank/DDBJ whole genome shotgun (WGS) entry which is preliminary data.</text>
</comment>
<protein>
    <submittedName>
        <fullName evidence="1">NACHT, LRR and PYD domains-containing protein 14</fullName>
    </submittedName>
</protein>
<proteinExistence type="predicted"/>
<dbReference type="EMBL" id="JADGJW010001836">
    <property type="protein sequence ID" value="KAJ3200789.1"/>
    <property type="molecule type" value="Genomic_DNA"/>
</dbReference>
<organism evidence="1 2">
    <name type="scientific">Clydaea vesicula</name>
    <dbReference type="NCBI Taxonomy" id="447962"/>
    <lineage>
        <taxon>Eukaryota</taxon>
        <taxon>Fungi</taxon>
        <taxon>Fungi incertae sedis</taxon>
        <taxon>Chytridiomycota</taxon>
        <taxon>Chytridiomycota incertae sedis</taxon>
        <taxon>Chytridiomycetes</taxon>
        <taxon>Lobulomycetales</taxon>
        <taxon>Lobulomycetaceae</taxon>
        <taxon>Clydaea</taxon>
    </lineage>
</organism>
<dbReference type="SMART" id="SM00368">
    <property type="entry name" value="LRR_RI"/>
    <property type="match status" value="3"/>
</dbReference>
<accession>A0AAD5TV88</accession>
<name>A0AAD5TV88_9FUNG</name>
<dbReference type="AlphaFoldDB" id="A0AAD5TV88"/>
<evidence type="ECO:0000313" key="2">
    <source>
        <dbReference type="Proteomes" id="UP001211065"/>
    </source>
</evidence>
<dbReference type="InterPro" id="IPR001611">
    <property type="entry name" value="Leu-rich_rpt"/>
</dbReference>
<dbReference type="Proteomes" id="UP001211065">
    <property type="component" value="Unassembled WGS sequence"/>
</dbReference>
<evidence type="ECO:0000313" key="1">
    <source>
        <dbReference type="EMBL" id="KAJ3200789.1"/>
    </source>
</evidence>
<gene>
    <name evidence="1" type="primary">NLRP14</name>
    <name evidence="1" type="ORF">HK099_002514</name>
</gene>